<dbReference type="GO" id="GO:0007155">
    <property type="term" value="P:cell adhesion"/>
    <property type="evidence" value="ECO:0007669"/>
    <property type="project" value="InterPro"/>
</dbReference>
<dbReference type="Ensembl" id="ENSONIT00000052520.1">
    <property type="protein sequence ID" value="ENSONIP00000067224.1"/>
    <property type="gene ID" value="ENSONIG00000030154.1"/>
</dbReference>
<feature type="signal peptide" evidence="10">
    <location>
        <begin position="1"/>
        <end position="19"/>
    </location>
</feature>
<comment type="caution">
    <text evidence="9">Lacks conserved residue(s) required for the propagation of feature annotation.</text>
</comment>
<dbReference type="PROSITE" id="PS01241">
    <property type="entry name" value="LINK_1"/>
    <property type="match status" value="1"/>
</dbReference>
<dbReference type="InterPro" id="IPR000538">
    <property type="entry name" value="Link_dom"/>
</dbReference>
<name>A0A669E6K6_ORENI</name>
<evidence type="ECO:0000256" key="4">
    <source>
        <dbReference type="ARBA" id="ARBA00022989"/>
    </source>
</evidence>
<reference evidence="13" key="1">
    <citation type="submission" date="2012-01" db="EMBL/GenBank/DDBJ databases">
        <title>The Genome Sequence of Oreochromis niloticus (Nile Tilapia).</title>
        <authorList>
            <consortium name="Broad Institute Genome Assembly Team"/>
            <consortium name="Broad Institute Sequencing Platform"/>
            <person name="Di Palma F."/>
            <person name="Johnson J."/>
            <person name="Lander E.S."/>
            <person name="Lindblad-Toh K."/>
        </authorList>
    </citation>
    <scope>NUCLEOTIDE SEQUENCE [LARGE SCALE GENOMIC DNA]</scope>
</reference>
<reference evidence="12" key="2">
    <citation type="submission" date="2025-08" db="UniProtKB">
        <authorList>
            <consortium name="Ensembl"/>
        </authorList>
    </citation>
    <scope>IDENTIFICATION</scope>
</reference>
<dbReference type="GO" id="GO:0005540">
    <property type="term" value="F:hyaluronic acid binding"/>
    <property type="evidence" value="ECO:0007669"/>
    <property type="project" value="InterPro"/>
</dbReference>
<protein>
    <recommendedName>
        <fullName evidence="11">Link domain-containing protein</fullName>
    </recommendedName>
</protein>
<evidence type="ECO:0000256" key="10">
    <source>
        <dbReference type="SAM" id="SignalP"/>
    </source>
</evidence>
<keyword evidence="2" id="KW-0812">Transmembrane</keyword>
<reference evidence="12" key="3">
    <citation type="submission" date="2025-09" db="UniProtKB">
        <authorList>
            <consortium name="Ensembl"/>
        </authorList>
    </citation>
    <scope>IDENTIFICATION</scope>
</reference>
<dbReference type="PROSITE" id="PS50963">
    <property type="entry name" value="LINK_2"/>
    <property type="match status" value="1"/>
</dbReference>
<keyword evidence="8" id="KW-0325">Glycoprotein</keyword>
<accession>A0A669E6K6</accession>
<keyword evidence="5" id="KW-0472">Membrane</keyword>
<keyword evidence="7" id="KW-0675">Receptor</keyword>
<feature type="disulfide bond" evidence="9">
    <location>
        <begin position="83"/>
        <end position="104"/>
    </location>
</feature>
<dbReference type="GeneTree" id="ENSGT00530000063822"/>
<evidence type="ECO:0000313" key="13">
    <source>
        <dbReference type="Proteomes" id="UP000005207"/>
    </source>
</evidence>
<evidence type="ECO:0000313" key="12">
    <source>
        <dbReference type="Ensembl" id="ENSONIP00000067224.1"/>
    </source>
</evidence>
<dbReference type="Proteomes" id="UP000005207">
    <property type="component" value="Linkage group LG1"/>
</dbReference>
<dbReference type="InterPro" id="IPR016186">
    <property type="entry name" value="C-type_lectin-like/link_sf"/>
</dbReference>
<dbReference type="Gene3D" id="3.10.100.10">
    <property type="entry name" value="Mannose-Binding Protein A, subunit A"/>
    <property type="match status" value="1"/>
</dbReference>
<dbReference type="SUPFAM" id="SSF56436">
    <property type="entry name" value="C-type lectin-like"/>
    <property type="match status" value="1"/>
</dbReference>
<dbReference type="PANTHER" id="PTHR10225">
    <property type="entry name" value="HYALURONAN RECEPTOR"/>
    <property type="match status" value="1"/>
</dbReference>
<comment type="subcellular location">
    <subcellularLocation>
        <location evidence="1">Membrane</location>
        <topology evidence="1">Single-pass membrane protein</topology>
    </subcellularLocation>
</comment>
<dbReference type="SMART" id="SM00445">
    <property type="entry name" value="LINK"/>
    <property type="match status" value="1"/>
</dbReference>
<dbReference type="GO" id="GO:0005886">
    <property type="term" value="C:plasma membrane"/>
    <property type="evidence" value="ECO:0007669"/>
    <property type="project" value="TreeGrafter"/>
</dbReference>
<evidence type="ECO:0000256" key="7">
    <source>
        <dbReference type="ARBA" id="ARBA00023170"/>
    </source>
</evidence>
<keyword evidence="6 9" id="KW-1015">Disulfide bond</keyword>
<dbReference type="AlphaFoldDB" id="A0A669E6K6"/>
<dbReference type="PANTHER" id="PTHR10225:SF2">
    <property type="entry name" value="LYMPHATIC VESSEL ENDOTHELIAL HYALURONIC ACID RECEPTOR 1"/>
    <property type="match status" value="1"/>
</dbReference>
<evidence type="ECO:0000256" key="5">
    <source>
        <dbReference type="ARBA" id="ARBA00023136"/>
    </source>
</evidence>
<evidence type="ECO:0000256" key="1">
    <source>
        <dbReference type="ARBA" id="ARBA00004167"/>
    </source>
</evidence>
<proteinExistence type="predicted"/>
<evidence type="ECO:0000256" key="8">
    <source>
        <dbReference type="ARBA" id="ARBA00023180"/>
    </source>
</evidence>
<keyword evidence="4" id="KW-1133">Transmembrane helix</keyword>
<sequence length="116" mass="12890">MNIIWLRLPAALLVTSALSVQMTDIRFNQSIAGVMLVTSLNELNQPGYAFNVSEARRLCWSLGLNIASKAQVQKALSRGLETCRFGWIDEHFAVIPRIHPIPSCGKNKSGLYIPHN</sequence>
<organism evidence="12 13">
    <name type="scientific">Oreochromis niloticus</name>
    <name type="common">Nile tilapia</name>
    <name type="synonym">Tilapia nilotica</name>
    <dbReference type="NCBI Taxonomy" id="8128"/>
    <lineage>
        <taxon>Eukaryota</taxon>
        <taxon>Metazoa</taxon>
        <taxon>Chordata</taxon>
        <taxon>Craniata</taxon>
        <taxon>Vertebrata</taxon>
        <taxon>Euteleostomi</taxon>
        <taxon>Actinopterygii</taxon>
        <taxon>Neopterygii</taxon>
        <taxon>Teleostei</taxon>
        <taxon>Neoteleostei</taxon>
        <taxon>Acanthomorphata</taxon>
        <taxon>Ovalentaria</taxon>
        <taxon>Cichlomorphae</taxon>
        <taxon>Cichliformes</taxon>
        <taxon>Cichlidae</taxon>
        <taxon>African cichlids</taxon>
        <taxon>Pseudocrenilabrinae</taxon>
        <taxon>Oreochromini</taxon>
        <taxon>Oreochromis</taxon>
    </lineage>
</organism>
<evidence type="ECO:0000256" key="6">
    <source>
        <dbReference type="ARBA" id="ARBA00023157"/>
    </source>
</evidence>
<evidence type="ECO:0000256" key="2">
    <source>
        <dbReference type="ARBA" id="ARBA00022692"/>
    </source>
</evidence>
<dbReference type="GO" id="GO:0004888">
    <property type="term" value="F:transmembrane signaling receptor activity"/>
    <property type="evidence" value="ECO:0007669"/>
    <property type="project" value="TreeGrafter"/>
</dbReference>
<feature type="chain" id="PRO_5025360782" description="Link domain-containing protein" evidence="10">
    <location>
        <begin position="20"/>
        <end position="116"/>
    </location>
</feature>
<feature type="domain" description="Link" evidence="11">
    <location>
        <begin position="37"/>
        <end position="116"/>
    </location>
</feature>
<evidence type="ECO:0000259" key="11">
    <source>
        <dbReference type="PROSITE" id="PS50963"/>
    </source>
</evidence>
<dbReference type="InterPro" id="IPR016187">
    <property type="entry name" value="CTDL_fold"/>
</dbReference>
<keyword evidence="3 10" id="KW-0732">Signal</keyword>
<evidence type="ECO:0000256" key="9">
    <source>
        <dbReference type="PROSITE-ProRule" id="PRU00323"/>
    </source>
</evidence>
<evidence type="ECO:0000256" key="3">
    <source>
        <dbReference type="ARBA" id="ARBA00022729"/>
    </source>
</evidence>
<keyword evidence="13" id="KW-1185">Reference proteome</keyword>
<dbReference type="Pfam" id="PF00193">
    <property type="entry name" value="Xlink"/>
    <property type="match status" value="1"/>
</dbReference>
<dbReference type="InterPro" id="IPR043210">
    <property type="entry name" value="CD44_antigen-like"/>
</dbReference>